<dbReference type="Pfam" id="PF07734">
    <property type="entry name" value="FBA_1"/>
    <property type="match status" value="1"/>
</dbReference>
<dbReference type="SMART" id="SM00256">
    <property type="entry name" value="FBOX"/>
    <property type="match status" value="1"/>
</dbReference>
<evidence type="ECO:0000313" key="2">
    <source>
        <dbReference type="EMBL" id="GAU13286.1"/>
    </source>
</evidence>
<proteinExistence type="predicted"/>
<organism evidence="2 3">
    <name type="scientific">Trifolium subterraneum</name>
    <name type="common">Subterranean clover</name>
    <dbReference type="NCBI Taxonomy" id="3900"/>
    <lineage>
        <taxon>Eukaryota</taxon>
        <taxon>Viridiplantae</taxon>
        <taxon>Streptophyta</taxon>
        <taxon>Embryophyta</taxon>
        <taxon>Tracheophyta</taxon>
        <taxon>Spermatophyta</taxon>
        <taxon>Magnoliopsida</taxon>
        <taxon>eudicotyledons</taxon>
        <taxon>Gunneridae</taxon>
        <taxon>Pentapetalae</taxon>
        <taxon>rosids</taxon>
        <taxon>fabids</taxon>
        <taxon>Fabales</taxon>
        <taxon>Fabaceae</taxon>
        <taxon>Papilionoideae</taxon>
        <taxon>50 kb inversion clade</taxon>
        <taxon>NPAAA clade</taxon>
        <taxon>Hologalegina</taxon>
        <taxon>IRL clade</taxon>
        <taxon>Trifolieae</taxon>
        <taxon>Trifolium</taxon>
    </lineage>
</organism>
<dbReference type="Gene3D" id="1.20.1280.50">
    <property type="match status" value="1"/>
</dbReference>
<dbReference type="Pfam" id="PF00646">
    <property type="entry name" value="F-box"/>
    <property type="match status" value="1"/>
</dbReference>
<feature type="domain" description="F-box" evidence="1">
    <location>
        <begin position="29"/>
        <end position="69"/>
    </location>
</feature>
<dbReference type="NCBIfam" id="TIGR01640">
    <property type="entry name" value="F_box_assoc_1"/>
    <property type="match status" value="1"/>
</dbReference>
<keyword evidence="3" id="KW-1185">Reference proteome</keyword>
<evidence type="ECO:0000313" key="3">
    <source>
        <dbReference type="Proteomes" id="UP000242715"/>
    </source>
</evidence>
<dbReference type="SUPFAM" id="SSF81383">
    <property type="entry name" value="F-box domain"/>
    <property type="match status" value="1"/>
</dbReference>
<sequence length="382" mass="43411">MHLRYRQSDTVSKQPVFLSPTNDNLFSLLSEELIGEIFLKLPIKSIVQLKCVCKSWETLISDPQFAKTHLRVKNHQRLAFSVKTKPYQIVSYPLNPLFNTPSTPVTPDCFSSTEKNNTFCIIGSCNGLLCLFDIDKRCARLCNPSIKWKSKKSPKAVLGKLKVECYGFGYDQVNDKYKVLIVLQNNKRKKLTKVYTFGEDSWKTIQNFPSSPTRLLGKFVSGTLNWVVDKRGASSSSSSSNQMTILSFNLEKETFGELLMPQNDVPYGNKTTLYVLGNCLCVCYDAIVGKNNNWSVWMMKEYGVAESWTKLKILPRNYISQPTIVDPMFFSERGTVLLGTTNSSCLVPYVYNLYQCGLDCPFLSREGIVLDLHIYRESMISL</sequence>
<reference evidence="3" key="1">
    <citation type="journal article" date="2017" name="Front. Plant Sci.">
        <title>Climate Clever Clovers: New Paradigm to Reduce the Environmental Footprint of Ruminants by Breeding Low Methanogenic Forages Utilizing Haplotype Variation.</title>
        <authorList>
            <person name="Kaur P."/>
            <person name="Appels R."/>
            <person name="Bayer P.E."/>
            <person name="Keeble-Gagnere G."/>
            <person name="Wang J."/>
            <person name="Hirakawa H."/>
            <person name="Shirasawa K."/>
            <person name="Vercoe P."/>
            <person name="Stefanova K."/>
            <person name="Durmic Z."/>
            <person name="Nichols P."/>
            <person name="Revell C."/>
            <person name="Isobe S.N."/>
            <person name="Edwards D."/>
            <person name="Erskine W."/>
        </authorList>
    </citation>
    <scope>NUCLEOTIDE SEQUENCE [LARGE SCALE GENOMIC DNA]</scope>
    <source>
        <strain evidence="3">cv. Daliak</strain>
    </source>
</reference>
<dbReference type="OrthoDB" id="1425577at2759"/>
<dbReference type="PANTHER" id="PTHR31672">
    <property type="entry name" value="BNACNNG10540D PROTEIN"/>
    <property type="match status" value="1"/>
</dbReference>
<name>A0A2Z6LHE7_TRISU</name>
<dbReference type="InterPro" id="IPR036047">
    <property type="entry name" value="F-box-like_dom_sf"/>
</dbReference>
<evidence type="ECO:0000259" key="1">
    <source>
        <dbReference type="SMART" id="SM00256"/>
    </source>
</evidence>
<dbReference type="InterPro" id="IPR017451">
    <property type="entry name" value="F-box-assoc_interact_dom"/>
</dbReference>
<dbReference type="EMBL" id="DF973135">
    <property type="protein sequence ID" value="GAU13286.1"/>
    <property type="molecule type" value="Genomic_DNA"/>
</dbReference>
<protein>
    <recommendedName>
        <fullName evidence="1">F-box domain-containing protein</fullName>
    </recommendedName>
</protein>
<dbReference type="AlphaFoldDB" id="A0A2Z6LHE7"/>
<gene>
    <name evidence="2" type="ORF">TSUD_42400</name>
</gene>
<dbReference type="InterPro" id="IPR001810">
    <property type="entry name" value="F-box_dom"/>
</dbReference>
<dbReference type="CDD" id="cd22157">
    <property type="entry name" value="F-box_AtFBW1-like"/>
    <property type="match status" value="1"/>
</dbReference>
<accession>A0A2Z6LHE7</accession>
<dbReference type="InterPro" id="IPR006527">
    <property type="entry name" value="F-box-assoc_dom_typ1"/>
</dbReference>
<dbReference type="PANTHER" id="PTHR31672:SF13">
    <property type="entry name" value="F-BOX PROTEIN CPR30-LIKE"/>
    <property type="match status" value="1"/>
</dbReference>
<dbReference type="Proteomes" id="UP000242715">
    <property type="component" value="Unassembled WGS sequence"/>
</dbReference>
<dbReference type="InterPro" id="IPR050796">
    <property type="entry name" value="SCF_F-box_component"/>
</dbReference>